<dbReference type="InterPro" id="IPR027417">
    <property type="entry name" value="P-loop_NTPase"/>
</dbReference>
<name>A0A952KCW4_9PROT</name>
<dbReference type="EMBL" id="JAEKLZ010000115">
    <property type="protein sequence ID" value="MBW8724537.1"/>
    <property type="molecule type" value="Genomic_DNA"/>
</dbReference>
<proteinExistence type="predicted"/>
<protein>
    <submittedName>
        <fullName evidence="1">AAA family ATPase</fullName>
    </submittedName>
</protein>
<sequence length="170" mass="18214">MPTEAELPDILIVTGIMAAGKSTVAQALAERLPRAVHLRGDVFRRMIVSGRVEVTPDLPDEAMRQLGLRYELAATVAGRYAEAGFTVIWQDVILGPALARVAESLRGRSFGIVVLCPSPDAVAEREAGRPKTGYGAWTPADLDRGMRADTPRLGLWLDSSGMTVGETVDA</sequence>
<comment type="caution">
    <text evidence="1">The sequence shown here is derived from an EMBL/GenBank/DDBJ whole genome shotgun (WGS) entry which is preliminary data.</text>
</comment>
<dbReference type="Pfam" id="PF13671">
    <property type="entry name" value="AAA_33"/>
    <property type="match status" value="1"/>
</dbReference>
<dbReference type="SUPFAM" id="SSF52540">
    <property type="entry name" value="P-loop containing nucleoside triphosphate hydrolases"/>
    <property type="match status" value="1"/>
</dbReference>
<dbReference type="AlphaFoldDB" id="A0A952KCW4"/>
<dbReference type="Proteomes" id="UP000700706">
    <property type="component" value="Unassembled WGS sequence"/>
</dbReference>
<accession>A0A952KCW4</accession>
<dbReference type="Gene3D" id="3.40.50.300">
    <property type="entry name" value="P-loop containing nucleotide triphosphate hydrolases"/>
    <property type="match status" value="1"/>
</dbReference>
<feature type="non-terminal residue" evidence="1">
    <location>
        <position position="170"/>
    </location>
</feature>
<evidence type="ECO:0000313" key="2">
    <source>
        <dbReference type="Proteomes" id="UP000700706"/>
    </source>
</evidence>
<reference evidence="1" key="1">
    <citation type="submission" date="2020-06" db="EMBL/GenBank/DDBJ databases">
        <title>Stable isotope informed genome-resolved metagenomics uncovers potential trophic interactions in rhizosphere soil.</title>
        <authorList>
            <person name="Starr E.P."/>
            <person name="Shi S."/>
            <person name="Blazewicz S.J."/>
            <person name="Koch B.J."/>
            <person name="Probst A.J."/>
            <person name="Hungate B.A."/>
            <person name="Pett-Ridge J."/>
            <person name="Firestone M.K."/>
            <person name="Banfield J.F."/>
        </authorList>
    </citation>
    <scope>NUCLEOTIDE SEQUENCE</scope>
    <source>
        <strain evidence="1">YM_69_17</strain>
    </source>
</reference>
<evidence type="ECO:0000313" key="1">
    <source>
        <dbReference type="EMBL" id="MBW8724537.1"/>
    </source>
</evidence>
<organism evidence="1 2">
    <name type="scientific">Inquilinus limosus</name>
    <dbReference type="NCBI Taxonomy" id="171674"/>
    <lineage>
        <taxon>Bacteria</taxon>
        <taxon>Pseudomonadati</taxon>
        <taxon>Pseudomonadota</taxon>
        <taxon>Alphaproteobacteria</taxon>
        <taxon>Rhodospirillales</taxon>
        <taxon>Rhodospirillaceae</taxon>
        <taxon>Inquilinus</taxon>
    </lineage>
</organism>
<gene>
    <name evidence="1" type="ORF">JF625_05185</name>
</gene>